<proteinExistence type="predicted"/>
<accession>T2IS81</accession>
<protein>
    <recommendedName>
        <fullName evidence="2">Transposase-like Mu C-terminal domain-containing protein</fullName>
    </recommendedName>
</protein>
<dbReference type="InterPro" id="IPR015378">
    <property type="entry name" value="Transposase-like_Mu_C"/>
</dbReference>
<comment type="caution">
    <text evidence="3">The sequence shown here is derived from an EMBL/GenBank/DDBJ whole genome shotgun (WGS) entry which is preliminary data.</text>
</comment>
<feature type="compositionally biased region" description="Basic and acidic residues" evidence="1">
    <location>
        <begin position="240"/>
        <end position="270"/>
    </location>
</feature>
<evidence type="ECO:0000259" key="2">
    <source>
        <dbReference type="Pfam" id="PF09299"/>
    </source>
</evidence>
<dbReference type="AlphaFoldDB" id="T2IS81"/>
<feature type="domain" description="Transposase-like Mu C-terminal" evidence="2">
    <location>
        <begin position="89"/>
        <end position="149"/>
    </location>
</feature>
<feature type="region of interest" description="Disordered" evidence="1">
    <location>
        <begin position="240"/>
        <end position="307"/>
    </location>
</feature>
<reference evidence="3 4" key="2">
    <citation type="submission" date="2013-09" db="EMBL/GenBank/DDBJ databases">
        <title>Whole genome comparison of six Crocosphaera watsonii strains with differing phenotypes.</title>
        <authorList>
            <person name="Bench S.R."/>
            <person name="Heller P."/>
            <person name="Frank I."/>
            <person name="Arciniega M."/>
            <person name="Shilova I.N."/>
            <person name="Zehr J.P."/>
        </authorList>
    </citation>
    <scope>NUCLEOTIDE SEQUENCE [LARGE SCALE GENOMIC DNA]</scope>
    <source>
        <strain evidence="3 4">WH 0005</strain>
    </source>
</reference>
<feature type="region of interest" description="Disordered" evidence="1">
    <location>
        <begin position="180"/>
        <end position="203"/>
    </location>
</feature>
<name>T2IS81_CROWT</name>
<gene>
    <name evidence="3" type="ORF">CWATWH0005_2014</name>
</gene>
<evidence type="ECO:0000313" key="4">
    <source>
        <dbReference type="Proteomes" id="UP000017981"/>
    </source>
</evidence>
<dbReference type="EMBL" id="CAQL01000631">
    <property type="protein sequence ID" value="CCQ56426.1"/>
    <property type="molecule type" value="Genomic_DNA"/>
</dbReference>
<dbReference type="Proteomes" id="UP000017981">
    <property type="component" value="Unassembled WGS sequence"/>
</dbReference>
<evidence type="ECO:0000313" key="3">
    <source>
        <dbReference type="EMBL" id="CCQ56426.1"/>
    </source>
</evidence>
<feature type="compositionally biased region" description="Basic and acidic residues" evidence="1">
    <location>
        <begin position="278"/>
        <end position="295"/>
    </location>
</feature>
<organism evidence="3 4">
    <name type="scientific">Crocosphaera watsonii WH 0005</name>
    <dbReference type="NCBI Taxonomy" id="423472"/>
    <lineage>
        <taxon>Bacteria</taxon>
        <taxon>Bacillati</taxon>
        <taxon>Cyanobacteriota</taxon>
        <taxon>Cyanophyceae</taxon>
        <taxon>Oscillatoriophycideae</taxon>
        <taxon>Chroococcales</taxon>
        <taxon>Aphanothecaceae</taxon>
        <taxon>Crocosphaera</taxon>
    </lineage>
</organism>
<evidence type="ECO:0000256" key="1">
    <source>
        <dbReference type="SAM" id="MobiDB-lite"/>
    </source>
</evidence>
<reference evidence="3 4" key="1">
    <citation type="submission" date="2013-01" db="EMBL/GenBank/DDBJ databases">
        <authorList>
            <person name="Bench S."/>
        </authorList>
    </citation>
    <scope>NUCLEOTIDE SEQUENCE [LARGE SCALE GENOMIC DNA]</scope>
    <source>
        <strain evidence="3 4">WH 0005</strain>
    </source>
</reference>
<dbReference type="Pfam" id="PF09299">
    <property type="entry name" value="Mu-transpos_C"/>
    <property type="match status" value="1"/>
</dbReference>
<sequence>MLPGYVGHNLSERDHLRESGRLNEKAFGVDLTKPAFQDWTNQWCEKYHHRHHKGLKLAPAEKLKEAVDQGWKKRTLADSKAGSALEKLDLLLLPGAERKILKSGVTFKNRTYIHPRLDLAPTAYLRYNPDDVNSIYVFSDSDYTELLCEAFWVKSVTPEKQASIAQEVKAIAKKQDTVATANRKAASNNRKRRPADILTDEGTPNFAVPQEVVETPATLSLDNVFDKEWHRYTQEERDAIVKKQNEEDARREAQEQYWKENPEEHPDYQRNQRLAARKAKEDAERLAKEQEEQKKGTSPIAATGCLY</sequence>